<dbReference type="InterPro" id="IPR011057">
    <property type="entry name" value="Mss4-like_sf"/>
</dbReference>
<dbReference type="PROSITE" id="PS51790">
    <property type="entry name" value="MSRB"/>
    <property type="match status" value="1"/>
</dbReference>
<dbReference type="InterPro" id="IPR002579">
    <property type="entry name" value="Met_Sox_Rdtase_MsrB_dom"/>
</dbReference>
<evidence type="ECO:0000256" key="7">
    <source>
        <dbReference type="SAM" id="MobiDB-lite"/>
    </source>
</evidence>
<comment type="caution">
    <text evidence="9">The sequence shown here is derived from an EMBL/GenBank/DDBJ whole genome shotgun (WGS) entry which is preliminary data.</text>
</comment>
<feature type="domain" description="MsrB" evidence="8">
    <location>
        <begin position="201"/>
        <end position="325"/>
    </location>
</feature>
<comment type="catalytic activity">
    <reaction evidence="4">
        <text>L-methionyl-[protein] + [thioredoxin]-disulfide + H2O = L-methionyl-(R)-S-oxide-[protein] + [thioredoxin]-dithiol</text>
        <dbReference type="Rhea" id="RHEA:24164"/>
        <dbReference type="Rhea" id="RHEA-COMP:10698"/>
        <dbReference type="Rhea" id="RHEA-COMP:10700"/>
        <dbReference type="Rhea" id="RHEA-COMP:12313"/>
        <dbReference type="Rhea" id="RHEA-COMP:12314"/>
        <dbReference type="ChEBI" id="CHEBI:15377"/>
        <dbReference type="ChEBI" id="CHEBI:16044"/>
        <dbReference type="ChEBI" id="CHEBI:29950"/>
        <dbReference type="ChEBI" id="CHEBI:45764"/>
        <dbReference type="ChEBI" id="CHEBI:50058"/>
        <dbReference type="EC" id="1.8.4.12"/>
    </reaction>
</comment>
<dbReference type="RefSeq" id="WP_024463454.1">
    <property type="nucleotide sequence ID" value="NZ_CP062939.1"/>
</dbReference>
<evidence type="ECO:0000256" key="6">
    <source>
        <dbReference type="HAMAP-Rule" id="MF_01401"/>
    </source>
</evidence>
<name>A0A087E8T5_9BIFI</name>
<dbReference type="NCBIfam" id="TIGR00357">
    <property type="entry name" value="peptide-methionine (R)-S-oxide reductase MsrB"/>
    <property type="match status" value="1"/>
</dbReference>
<dbReference type="PANTHER" id="PTHR42799:SF2">
    <property type="entry name" value="MITOCHONDRIAL PEPTIDE METHIONINE SULFOXIDE REDUCTASE"/>
    <property type="match status" value="1"/>
</dbReference>
<reference evidence="9 10" key="1">
    <citation type="submission" date="2014-03" db="EMBL/GenBank/DDBJ databases">
        <title>Genomics of Bifidobacteria.</title>
        <authorList>
            <person name="Ventura M."/>
            <person name="Milani C."/>
            <person name="Lugli G.A."/>
        </authorList>
    </citation>
    <scope>NUCLEOTIDE SEQUENCE [LARGE SCALE GENOMIC DNA]</scope>
    <source>
        <strain evidence="9 10">LMG 11597</strain>
    </source>
</reference>
<dbReference type="STRING" id="77635.BISU_1224"/>
<feature type="region of interest" description="Disordered" evidence="7">
    <location>
        <begin position="1"/>
        <end position="32"/>
    </location>
</feature>
<keyword evidence="10" id="KW-1185">Reference proteome</keyword>
<dbReference type="GO" id="GO:0005737">
    <property type="term" value="C:cytoplasm"/>
    <property type="evidence" value="ECO:0007669"/>
    <property type="project" value="TreeGrafter"/>
</dbReference>
<dbReference type="Pfam" id="PF01625">
    <property type="entry name" value="PMSR"/>
    <property type="match status" value="1"/>
</dbReference>
<dbReference type="FunFam" id="2.170.150.20:FF:000003">
    <property type="entry name" value="Peptide methionine sulfoxide reductase MsrB"/>
    <property type="match status" value="1"/>
</dbReference>
<dbReference type="InterPro" id="IPR002569">
    <property type="entry name" value="Met_Sox_Rdtase_MsrA_dom"/>
</dbReference>
<dbReference type="GO" id="GO:0033743">
    <property type="term" value="F:peptide-methionine (R)-S-oxide reductase activity"/>
    <property type="evidence" value="ECO:0007669"/>
    <property type="project" value="UniProtKB-EC"/>
</dbReference>
<dbReference type="EC" id="1.8.4.11" evidence="6"/>
<dbReference type="EMBL" id="JGZR01000005">
    <property type="protein sequence ID" value="KFJ04186.1"/>
    <property type="molecule type" value="Genomic_DNA"/>
</dbReference>
<dbReference type="eggNOG" id="COG0225">
    <property type="taxonomic scope" value="Bacteria"/>
</dbReference>
<evidence type="ECO:0000313" key="9">
    <source>
        <dbReference type="EMBL" id="KFJ04186.1"/>
    </source>
</evidence>
<feature type="compositionally biased region" description="Low complexity" evidence="7">
    <location>
        <begin position="8"/>
        <end position="23"/>
    </location>
</feature>
<dbReference type="AlphaFoldDB" id="A0A087E8T5"/>
<dbReference type="Gene3D" id="2.170.150.20">
    <property type="entry name" value="Peptide methionine sulfoxide reductase"/>
    <property type="match status" value="1"/>
</dbReference>
<comment type="function">
    <text evidence="6">Has an important function as a repair enzyme for proteins that have been inactivated by oxidation. Catalyzes the reversible oxidation-reduction of methionine sulfoxide in proteins to methionine.</text>
</comment>
<dbReference type="eggNOG" id="COG0229">
    <property type="taxonomic scope" value="Bacteria"/>
</dbReference>
<keyword evidence="1 6" id="KW-0560">Oxidoreductase</keyword>
<evidence type="ECO:0000256" key="3">
    <source>
        <dbReference type="ARBA" id="ARBA00047806"/>
    </source>
</evidence>
<dbReference type="GO" id="GO:0008113">
    <property type="term" value="F:peptide-methionine (S)-S-oxide reductase activity"/>
    <property type="evidence" value="ECO:0007669"/>
    <property type="project" value="UniProtKB-UniRule"/>
</dbReference>
<dbReference type="NCBIfam" id="TIGR00401">
    <property type="entry name" value="msrA"/>
    <property type="match status" value="1"/>
</dbReference>
<dbReference type="GO" id="GO:0033744">
    <property type="term" value="F:L-methionine:thioredoxin-disulfide S-oxidoreductase activity"/>
    <property type="evidence" value="ECO:0007669"/>
    <property type="project" value="RHEA"/>
</dbReference>
<organism evidence="9 10">
    <name type="scientific">Bifidobacterium subtile</name>
    <dbReference type="NCBI Taxonomy" id="77635"/>
    <lineage>
        <taxon>Bacteria</taxon>
        <taxon>Bacillati</taxon>
        <taxon>Actinomycetota</taxon>
        <taxon>Actinomycetes</taxon>
        <taxon>Bifidobacteriales</taxon>
        <taxon>Bifidobacteriaceae</taxon>
        <taxon>Bifidobacterium</taxon>
    </lineage>
</organism>
<evidence type="ECO:0000313" key="10">
    <source>
        <dbReference type="Proteomes" id="UP000029055"/>
    </source>
</evidence>
<dbReference type="Proteomes" id="UP000029055">
    <property type="component" value="Unassembled WGS sequence"/>
</dbReference>
<gene>
    <name evidence="6" type="primary">msrA</name>
    <name evidence="9" type="ORF">BISU_1224</name>
</gene>
<sequence length="342" mass="38295">MTTDSRETSSTTTAPSDAATQASPLHDSQNDSQTQDAYFAGGCFWGLERYYQGVDGVTATQVGYAQSKIPDPSYEQVCSGATDAAESVRVTFDPARVTLRTLALLLLDVINPYSVNQQGNDTGRQYRSGMFYTSPEQKTVYDTVLRQLAARDARTPAVALEKLRNFYNAEEYHQDYLDKNPGGYCHIPLDKIFNVGRRQRYIERVWELSPEEYAVTQEAATERPFDNAYDQTFEPGIYVDIVSGKPLFLSTDKYDSGCGWPAFSKPINDSALTNHRDTTLPGRPRVEVRTADSQIHLGHVFDDGPQDCGGLRYCMNSASLRFVPREQMESEGYGEYLPLLDK</sequence>
<dbReference type="PANTHER" id="PTHR42799">
    <property type="entry name" value="MITOCHONDRIAL PEPTIDE METHIONINE SULFOXIDE REDUCTASE"/>
    <property type="match status" value="1"/>
</dbReference>
<feature type="active site" evidence="6">
    <location>
        <position position="43"/>
    </location>
</feature>
<dbReference type="GO" id="GO:0034599">
    <property type="term" value="P:cellular response to oxidative stress"/>
    <property type="evidence" value="ECO:0007669"/>
    <property type="project" value="TreeGrafter"/>
</dbReference>
<accession>A0A087E8T5</accession>
<comment type="similarity">
    <text evidence="6">Belongs to the MsrA Met sulfoxide reductase family.</text>
</comment>
<evidence type="ECO:0000256" key="1">
    <source>
        <dbReference type="ARBA" id="ARBA00023002"/>
    </source>
</evidence>
<dbReference type="Gene3D" id="3.30.1060.10">
    <property type="entry name" value="Peptide methionine sulphoxide reductase MsrA"/>
    <property type="match status" value="1"/>
</dbReference>
<evidence type="ECO:0000256" key="4">
    <source>
        <dbReference type="ARBA" id="ARBA00048488"/>
    </source>
</evidence>
<dbReference type="HAMAP" id="MF_01401">
    <property type="entry name" value="MsrA"/>
    <property type="match status" value="1"/>
</dbReference>
<dbReference type="SUPFAM" id="SSF55068">
    <property type="entry name" value="Peptide methionine sulfoxide reductase"/>
    <property type="match status" value="1"/>
</dbReference>
<comment type="catalytic activity">
    <reaction evidence="3 6">
        <text>L-methionyl-[protein] + [thioredoxin]-disulfide + H2O = L-methionyl-(S)-S-oxide-[protein] + [thioredoxin]-dithiol</text>
        <dbReference type="Rhea" id="RHEA:14217"/>
        <dbReference type="Rhea" id="RHEA-COMP:10698"/>
        <dbReference type="Rhea" id="RHEA-COMP:10700"/>
        <dbReference type="Rhea" id="RHEA-COMP:12313"/>
        <dbReference type="Rhea" id="RHEA-COMP:12315"/>
        <dbReference type="ChEBI" id="CHEBI:15377"/>
        <dbReference type="ChEBI" id="CHEBI:16044"/>
        <dbReference type="ChEBI" id="CHEBI:29950"/>
        <dbReference type="ChEBI" id="CHEBI:44120"/>
        <dbReference type="ChEBI" id="CHEBI:50058"/>
        <dbReference type="EC" id="1.8.4.11"/>
    </reaction>
</comment>
<dbReference type="SUPFAM" id="SSF51316">
    <property type="entry name" value="Mss4-like"/>
    <property type="match status" value="1"/>
</dbReference>
<dbReference type="OrthoDB" id="9785497at2"/>
<dbReference type="Pfam" id="PF01641">
    <property type="entry name" value="SelR"/>
    <property type="match status" value="1"/>
</dbReference>
<comment type="catalytic activity">
    <reaction evidence="5 6">
        <text>[thioredoxin]-disulfide + L-methionine + H2O = L-methionine (S)-S-oxide + [thioredoxin]-dithiol</text>
        <dbReference type="Rhea" id="RHEA:19993"/>
        <dbReference type="Rhea" id="RHEA-COMP:10698"/>
        <dbReference type="Rhea" id="RHEA-COMP:10700"/>
        <dbReference type="ChEBI" id="CHEBI:15377"/>
        <dbReference type="ChEBI" id="CHEBI:29950"/>
        <dbReference type="ChEBI" id="CHEBI:50058"/>
        <dbReference type="ChEBI" id="CHEBI:57844"/>
        <dbReference type="ChEBI" id="CHEBI:58772"/>
        <dbReference type="EC" id="1.8.4.11"/>
    </reaction>
</comment>
<keyword evidence="2" id="KW-0511">Multifunctional enzyme</keyword>
<protein>
    <recommendedName>
        <fullName evidence="6">Peptide methionine sulfoxide reductase MsrA</fullName>
        <shortName evidence="6">Protein-methionine-S-oxide reductase</shortName>
        <ecNumber evidence="6">1.8.4.11</ecNumber>
    </recommendedName>
    <alternativeName>
        <fullName evidence="6">Peptide-methionine (S)-S-oxide reductase</fullName>
        <shortName evidence="6">Peptide Met(O) reductase</shortName>
    </alternativeName>
</protein>
<proteinExistence type="inferred from homology"/>
<evidence type="ECO:0000256" key="5">
    <source>
        <dbReference type="ARBA" id="ARBA00048782"/>
    </source>
</evidence>
<dbReference type="InterPro" id="IPR050162">
    <property type="entry name" value="MsrA_MetSO_reductase"/>
</dbReference>
<evidence type="ECO:0000259" key="8">
    <source>
        <dbReference type="PROSITE" id="PS51790"/>
    </source>
</evidence>
<evidence type="ECO:0000256" key="2">
    <source>
        <dbReference type="ARBA" id="ARBA00023268"/>
    </source>
</evidence>
<dbReference type="InterPro" id="IPR036509">
    <property type="entry name" value="Met_Sox_Rdtase_MsrA_sf"/>
</dbReference>